<organism evidence="30">
    <name type="scientific">Gymnodinialimonas phycosphaerae</name>
    <dbReference type="NCBI Taxonomy" id="2841589"/>
    <lineage>
        <taxon>Bacteria</taxon>
        <taxon>Pseudomonadati</taxon>
        <taxon>Pseudomonadota</taxon>
        <taxon>Alphaproteobacteria</taxon>
        <taxon>Rhodobacterales</taxon>
        <taxon>Paracoccaceae</taxon>
        <taxon>Gymnodinialimonas</taxon>
    </lineage>
</organism>
<keyword evidence="12" id="KW-0001">2Fe-2S</keyword>
<evidence type="ECO:0000256" key="25">
    <source>
        <dbReference type="ARBA" id="ARBA00030787"/>
    </source>
</evidence>
<evidence type="ECO:0000256" key="14">
    <source>
        <dbReference type="ARBA" id="ARBA00022827"/>
    </source>
</evidence>
<accession>A0A975YEN1</accession>
<comment type="catalytic activity">
    <reaction evidence="26">
        <text>a ubiquinone + n Na(+)(in) + NADH + H(+) = a ubiquinol + n Na(+)(out) + NAD(+)</text>
        <dbReference type="Rhea" id="RHEA:47748"/>
        <dbReference type="Rhea" id="RHEA-COMP:9565"/>
        <dbReference type="Rhea" id="RHEA-COMP:9566"/>
        <dbReference type="ChEBI" id="CHEBI:15378"/>
        <dbReference type="ChEBI" id="CHEBI:16389"/>
        <dbReference type="ChEBI" id="CHEBI:17976"/>
        <dbReference type="ChEBI" id="CHEBI:29101"/>
        <dbReference type="ChEBI" id="CHEBI:57540"/>
        <dbReference type="ChEBI" id="CHEBI:57945"/>
        <dbReference type="EC" id="7.2.1.1"/>
    </reaction>
</comment>
<keyword evidence="31" id="KW-1185">Reference proteome</keyword>
<dbReference type="FunFam" id="3.40.50.80:FF:000014">
    <property type="entry name" value="Na(+)-translocating NADH-quinone reductase subunit F"/>
    <property type="match status" value="1"/>
</dbReference>
<dbReference type="CDD" id="cd00207">
    <property type="entry name" value="fer2"/>
    <property type="match status" value="1"/>
</dbReference>
<evidence type="ECO:0000256" key="7">
    <source>
        <dbReference type="ARBA" id="ARBA00019729"/>
    </source>
</evidence>
<dbReference type="InterPro" id="IPR036010">
    <property type="entry name" value="2Fe-2S_ferredoxin-like_sf"/>
</dbReference>
<dbReference type="SUPFAM" id="SSF52343">
    <property type="entry name" value="Ferredoxin reductase-like, C-terminal NADP-linked domain"/>
    <property type="match status" value="1"/>
</dbReference>
<dbReference type="CDD" id="cd06188">
    <property type="entry name" value="NADH_quinone_reductase"/>
    <property type="match status" value="1"/>
</dbReference>
<protein>
    <recommendedName>
        <fullName evidence="7">Na(+)-translocating NADH-quinone reductase subunit F</fullName>
        <ecNumber evidence="6">7.2.1.1</ecNumber>
    </recommendedName>
    <alternativeName>
        <fullName evidence="25">NQR complex subunit F</fullName>
    </alternativeName>
    <alternativeName>
        <fullName evidence="24">NQR-1 subunit F</fullName>
    </alternativeName>
</protein>
<dbReference type="InterPro" id="IPR039261">
    <property type="entry name" value="FNR_nucleotide-bd"/>
</dbReference>
<dbReference type="NCBIfam" id="TIGR01941">
    <property type="entry name" value="nqrF"/>
    <property type="match status" value="1"/>
</dbReference>
<keyword evidence="8" id="KW-0813">Transport</keyword>
<keyword evidence="20" id="KW-0406">Ion transport</keyword>
<evidence type="ECO:0000313" key="30">
    <source>
        <dbReference type="EMBL" id="QXL86558.1"/>
    </source>
</evidence>
<evidence type="ECO:0000256" key="10">
    <source>
        <dbReference type="ARBA" id="ARBA00022519"/>
    </source>
</evidence>
<dbReference type="PANTHER" id="PTHR43644:SF1">
    <property type="entry name" value="NAD(P)H-FLAVIN REDUCTASE"/>
    <property type="match status" value="1"/>
</dbReference>
<reference evidence="30 31" key="1">
    <citation type="submission" date="2021-07" db="EMBL/GenBank/DDBJ databases">
        <title>Karlodiniumbacter phycospheric gen. nov., sp. nov., a phycosphere bacterium isolated from karlodinium veneficum.</title>
        <authorList>
            <person name="Peng Y."/>
            <person name="Jiang L."/>
            <person name="Lee J."/>
        </authorList>
    </citation>
    <scope>NUCLEOTIDE SEQUENCE</scope>
    <source>
        <strain evidence="30 31">N5</strain>
    </source>
</reference>
<feature type="transmembrane region" description="Helical" evidence="27">
    <location>
        <begin position="6"/>
        <end position="25"/>
    </location>
</feature>
<evidence type="ECO:0000259" key="29">
    <source>
        <dbReference type="PROSITE" id="PS51384"/>
    </source>
</evidence>
<evidence type="ECO:0000313" key="31">
    <source>
        <dbReference type="Proteomes" id="UP000693972"/>
    </source>
</evidence>
<dbReference type="InterPro" id="IPR001709">
    <property type="entry name" value="Flavoprot_Pyr_Nucl_cyt_Rdtase"/>
</dbReference>
<dbReference type="SUPFAM" id="SSF63380">
    <property type="entry name" value="Riboflavin synthase domain-like"/>
    <property type="match status" value="1"/>
</dbReference>
<comment type="subunit">
    <text evidence="5">Composed of six subunits; NqrA, NqrB, NqrC, NqrD, NqrE and NqrF.</text>
</comment>
<evidence type="ECO:0000256" key="12">
    <source>
        <dbReference type="ARBA" id="ARBA00022714"/>
    </source>
</evidence>
<dbReference type="Pfam" id="PF00175">
    <property type="entry name" value="NAD_binding_1"/>
    <property type="match status" value="1"/>
</dbReference>
<keyword evidence="9" id="KW-1003">Cell membrane</keyword>
<sequence length="406" mass="43897">MTGLILGIVVLILITLALTGFVMLARRVMMPQHPAIITVNDTNRITSQTGRKLLSALNDNGVLVPSACAGAGTCGQCKVQIVGDAPPPLPVEAARLSPAEVRAGMHLACQVTLRGDTSVHVPDDLLGAEAFEARVASVTVLTPLIREIVLDLPPGTAEHLFAGAFIQITAPPFSLGYDHLNVPERFEDTWEPLRALRVQTSEPTTRAYSIANRPEDTQAGRVVLNIRLALPPPRVAGAPPGIVSSWLFSVEPGDALSVAGPFGTFRVQDTDRELVFLGGGVGMAPLRAMIFEVIARQKSPRKASFWYGARSRDDLFYVDELDTLAAAHENFSWTVALSDPDPDGTWTGPTGFVHTVVWEQYLRDHPNPQDCEFYLCGPPMMMAAVLKMLDDLGVEPAQIFNDDFGV</sequence>
<dbReference type="PROSITE" id="PS51085">
    <property type="entry name" value="2FE2S_FER_2"/>
    <property type="match status" value="1"/>
</dbReference>
<dbReference type="GO" id="GO:0016655">
    <property type="term" value="F:oxidoreductase activity, acting on NAD(P)H, quinone or similar compound as acceptor"/>
    <property type="evidence" value="ECO:0007669"/>
    <property type="project" value="InterPro"/>
</dbReference>
<keyword evidence="11" id="KW-0285">Flavoprotein</keyword>
<evidence type="ECO:0000256" key="23">
    <source>
        <dbReference type="ARBA" id="ARBA00023201"/>
    </source>
</evidence>
<evidence type="ECO:0000256" key="11">
    <source>
        <dbReference type="ARBA" id="ARBA00022630"/>
    </source>
</evidence>
<dbReference type="Gene3D" id="2.40.30.10">
    <property type="entry name" value="Translation factors"/>
    <property type="match status" value="1"/>
</dbReference>
<evidence type="ECO:0000256" key="22">
    <source>
        <dbReference type="ARBA" id="ARBA00023136"/>
    </source>
</evidence>
<feature type="domain" description="2Fe-2S ferredoxin-type" evidence="28">
    <location>
        <begin position="33"/>
        <end position="125"/>
    </location>
</feature>
<keyword evidence="27" id="KW-1133">Transmembrane helix</keyword>
<keyword evidence="10" id="KW-0997">Cell inner membrane</keyword>
<dbReference type="EMBL" id="CP078073">
    <property type="protein sequence ID" value="QXL86558.1"/>
    <property type="molecule type" value="Genomic_DNA"/>
</dbReference>
<evidence type="ECO:0000256" key="19">
    <source>
        <dbReference type="ARBA" id="ARBA00023053"/>
    </source>
</evidence>
<evidence type="ECO:0000256" key="6">
    <source>
        <dbReference type="ARBA" id="ARBA00013099"/>
    </source>
</evidence>
<dbReference type="GO" id="GO:0051537">
    <property type="term" value="F:2 iron, 2 sulfur cluster binding"/>
    <property type="evidence" value="ECO:0007669"/>
    <property type="project" value="UniProtKB-KW"/>
</dbReference>
<evidence type="ECO:0000256" key="3">
    <source>
        <dbReference type="ARBA" id="ARBA00004533"/>
    </source>
</evidence>
<comment type="cofactor">
    <cofactor evidence="1">
        <name>FAD</name>
        <dbReference type="ChEBI" id="CHEBI:57692"/>
    </cofactor>
</comment>
<dbReference type="RefSeq" id="WP_257893503.1">
    <property type="nucleotide sequence ID" value="NZ_JAIMBW010000001.1"/>
</dbReference>
<dbReference type="PRINTS" id="PR00406">
    <property type="entry name" value="CYTB5RDTASE"/>
</dbReference>
<comment type="subcellular location">
    <subcellularLocation>
        <location evidence="3">Cell inner membrane</location>
    </subcellularLocation>
</comment>
<keyword evidence="22 27" id="KW-0472">Membrane</keyword>
<dbReference type="GO" id="GO:0005886">
    <property type="term" value="C:plasma membrane"/>
    <property type="evidence" value="ECO:0007669"/>
    <property type="project" value="UniProtKB-SubCell"/>
</dbReference>
<dbReference type="GO" id="GO:0006814">
    <property type="term" value="P:sodium ion transport"/>
    <property type="evidence" value="ECO:0007669"/>
    <property type="project" value="UniProtKB-KW"/>
</dbReference>
<evidence type="ECO:0000256" key="17">
    <source>
        <dbReference type="ARBA" id="ARBA00023014"/>
    </source>
</evidence>
<evidence type="ECO:0000256" key="20">
    <source>
        <dbReference type="ARBA" id="ARBA00023065"/>
    </source>
</evidence>
<dbReference type="PANTHER" id="PTHR43644">
    <property type="entry name" value="NA(+)-TRANSLOCATING NADH-QUINONE REDUCTASE SUBUNIT"/>
    <property type="match status" value="1"/>
</dbReference>
<evidence type="ECO:0000259" key="28">
    <source>
        <dbReference type="PROSITE" id="PS51085"/>
    </source>
</evidence>
<dbReference type="EC" id="7.2.1.1" evidence="6"/>
<evidence type="ECO:0000256" key="21">
    <source>
        <dbReference type="ARBA" id="ARBA00023075"/>
    </source>
</evidence>
<evidence type="ECO:0000256" key="13">
    <source>
        <dbReference type="ARBA" id="ARBA00022723"/>
    </source>
</evidence>
<evidence type="ECO:0000256" key="8">
    <source>
        <dbReference type="ARBA" id="ARBA00022448"/>
    </source>
</evidence>
<keyword evidence="23" id="KW-0739">Sodium transport</keyword>
<dbReference type="Proteomes" id="UP000693972">
    <property type="component" value="Unassembled WGS sequence"/>
</dbReference>
<evidence type="ECO:0000256" key="18">
    <source>
        <dbReference type="ARBA" id="ARBA00023027"/>
    </source>
</evidence>
<keyword evidence="16" id="KW-0408">Iron</keyword>
<keyword evidence="17" id="KW-0411">Iron-sulfur</keyword>
<dbReference type="GO" id="GO:0046872">
    <property type="term" value="F:metal ion binding"/>
    <property type="evidence" value="ECO:0007669"/>
    <property type="project" value="UniProtKB-KW"/>
</dbReference>
<dbReference type="Pfam" id="PF00111">
    <property type="entry name" value="Fer2"/>
    <property type="match status" value="1"/>
</dbReference>
<keyword evidence="13" id="KW-0479">Metal-binding</keyword>
<keyword evidence="18" id="KW-0520">NAD</keyword>
<evidence type="ECO:0000256" key="5">
    <source>
        <dbReference type="ARBA" id="ARBA00011309"/>
    </source>
</evidence>
<evidence type="ECO:0000256" key="27">
    <source>
        <dbReference type="SAM" id="Phobius"/>
    </source>
</evidence>
<evidence type="ECO:0000256" key="1">
    <source>
        <dbReference type="ARBA" id="ARBA00001974"/>
    </source>
</evidence>
<evidence type="ECO:0000256" key="4">
    <source>
        <dbReference type="ARBA" id="ARBA00005570"/>
    </source>
</evidence>
<name>A0A975YEN1_9RHOB</name>
<proteinExistence type="inferred from homology"/>
<comment type="similarity">
    <text evidence="4">Belongs to the NqrF family.</text>
</comment>
<evidence type="ECO:0000256" key="9">
    <source>
        <dbReference type="ARBA" id="ARBA00022475"/>
    </source>
</evidence>
<evidence type="ECO:0000256" key="26">
    <source>
        <dbReference type="ARBA" id="ARBA00048891"/>
    </source>
</evidence>
<keyword evidence="14" id="KW-0274">FAD</keyword>
<keyword evidence="19" id="KW-0915">Sodium</keyword>
<dbReference type="EMBL" id="JAIMBW010000001">
    <property type="protein sequence ID" value="MBY4893864.1"/>
    <property type="molecule type" value="Genomic_DNA"/>
</dbReference>
<feature type="domain" description="FAD-binding FR-type" evidence="29">
    <location>
        <begin position="128"/>
        <end position="268"/>
    </location>
</feature>
<evidence type="ECO:0000256" key="2">
    <source>
        <dbReference type="ARBA" id="ARBA00002972"/>
    </source>
</evidence>
<dbReference type="InterPro" id="IPR017927">
    <property type="entry name" value="FAD-bd_FR_type"/>
</dbReference>
<dbReference type="InterPro" id="IPR001041">
    <property type="entry name" value="2Fe-2S_ferredoxin-type"/>
</dbReference>
<evidence type="ECO:0000256" key="24">
    <source>
        <dbReference type="ARBA" id="ARBA00030032"/>
    </source>
</evidence>
<dbReference type="PROSITE" id="PS51384">
    <property type="entry name" value="FAD_FR"/>
    <property type="match status" value="1"/>
</dbReference>
<dbReference type="InterPro" id="IPR001433">
    <property type="entry name" value="OxRdtase_FAD/NAD-bd"/>
</dbReference>
<dbReference type="InterPro" id="IPR017938">
    <property type="entry name" value="Riboflavin_synthase-like_b-brl"/>
</dbReference>
<dbReference type="SUPFAM" id="SSF54292">
    <property type="entry name" value="2Fe-2S ferredoxin-like"/>
    <property type="match status" value="1"/>
</dbReference>
<comment type="function">
    <text evidence="2">NQR complex catalyzes the reduction of ubiquinone-1 to ubiquinol by two successive reactions, coupled with the transport of Na(+) ions from the cytoplasm to the periplasm. The first step is catalyzed by NqrF, which accepts electrons from NADH and reduces ubiquinone-1 to ubisemiquinone by a one-electron transfer pathway.</text>
</comment>
<dbReference type="InterPro" id="IPR008333">
    <property type="entry name" value="Cbr1-like_FAD-bd_dom"/>
</dbReference>
<keyword evidence="15" id="KW-1278">Translocase</keyword>
<evidence type="ECO:0000256" key="16">
    <source>
        <dbReference type="ARBA" id="ARBA00023004"/>
    </source>
</evidence>
<evidence type="ECO:0000256" key="15">
    <source>
        <dbReference type="ARBA" id="ARBA00022967"/>
    </source>
</evidence>
<gene>
    <name evidence="30" type="primary">nqrF</name>
    <name evidence="30" type="ORF">KUL25_13920</name>
</gene>
<dbReference type="InterPro" id="IPR010205">
    <property type="entry name" value="NqrF"/>
</dbReference>
<dbReference type="Gene3D" id="3.40.50.80">
    <property type="entry name" value="Nucleotide-binding domain of ferredoxin-NADP reductase (FNR) module"/>
    <property type="match status" value="1"/>
</dbReference>
<dbReference type="AlphaFoldDB" id="A0A975YEN1"/>
<dbReference type="Gene3D" id="3.10.20.30">
    <property type="match status" value="1"/>
</dbReference>
<keyword evidence="21" id="KW-0830">Ubiquinone</keyword>
<dbReference type="InterPro" id="IPR012675">
    <property type="entry name" value="Beta-grasp_dom_sf"/>
</dbReference>
<dbReference type="PRINTS" id="PR00371">
    <property type="entry name" value="FPNCR"/>
</dbReference>
<dbReference type="Pfam" id="PF00970">
    <property type="entry name" value="FAD_binding_6"/>
    <property type="match status" value="1"/>
</dbReference>
<keyword evidence="27" id="KW-0812">Transmembrane</keyword>